<protein>
    <submittedName>
        <fullName evidence="1">Uncharacterized protein</fullName>
    </submittedName>
</protein>
<reference evidence="1" key="1">
    <citation type="thesis" date="2020" institute="ProQuest LLC" country="789 East Eisenhower Parkway, Ann Arbor, MI, USA">
        <title>Comparative Genomics and Chromosome Evolution.</title>
        <authorList>
            <person name="Mudd A.B."/>
        </authorList>
    </citation>
    <scope>NUCLEOTIDE SEQUENCE</scope>
    <source>
        <strain evidence="1">237g6f4</strain>
        <tissue evidence="1">Blood</tissue>
    </source>
</reference>
<comment type="caution">
    <text evidence="1">The sequence shown here is derived from an EMBL/GenBank/DDBJ whole genome shotgun (WGS) entry which is preliminary data.</text>
</comment>
<name>A0AAV6ZIG7_ENGPU</name>
<dbReference type="EMBL" id="WNYA01000283">
    <property type="protein sequence ID" value="KAG8548947.1"/>
    <property type="molecule type" value="Genomic_DNA"/>
</dbReference>
<keyword evidence="2" id="KW-1185">Reference proteome</keyword>
<sequence length="84" mass="9048">MASGIPRSSHIICRQRLWNSSIGPMAITPTANQQSLYLSHTKTNLPVTTAPPAAGTTVSHMRATGPLNLAVCADFHAIAYRHHM</sequence>
<proteinExistence type="predicted"/>
<evidence type="ECO:0000313" key="1">
    <source>
        <dbReference type="EMBL" id="KAG8548947.1"/>
    </source>
</evidence>
<evidence type="ECO:0000313" key="2">
    <source>
        <dbReference type="Proteomes" id="UP000824782"/>
    </source>
</evidence>
<organism evidence="1 2">
    <name type="scientific">Engystomops pustulosus</name>
    <name type="common">Tungara frog</name>
    <name type="synonym">Physalaemus pustulosus</name>
    <dbReference type="NCBI Taxonomy" id="76066"/>
    <lineage>
        <taxon>Eukaryota</taxon>
        <taxon>Metazoa</taxon>
        <taxon>Chordata</taxon>
        <taxon>Craniata</taxon>
        <taxon>Vertebrata</taxon>
        <taxon>Euteleostomi</taxon>
        <taxon>Amphibia</taxon>
        <taxon>Batrachia</taxon>
        <taxon>Anura</taxon>
        <taxon>Neobatrachia</taxon>
        <taxon>Hyloidea</taxon>
        <taxon>Leptodactylidae</taxon>
        <taxon>Leiuperinae</taxon>
        <taxon>Engystomops</taxon>
    </lineage>
</organism>
<accession>A0AAV6ZIG7</accession>
<dbReference type="Proteomes" id="UP000824782">
    <property type="component" value="Unassembled WGS sequence"/>
</dbReference>
<dbReference type="AlphaFoldDB" id="A0AAV6ZIG7"/>
<gene>
    <name evidence="1" type="ORF">GDO81_023401</name>
</gene>